<sequence>MRDRAAVRNFGTNGCFLYNAFAAELDIGEKRPLAGKCKNTIPI</sequence>
<evidence type="ECO:0000313" key="1">
    <source>
        <dbReference type="EMBL" id="AKS46459.1"/>
    </source>
</evidence>
<evidence type="ECO:0000313" key="2">
    <source>
        <dbReference type="Proteomes" id="UP000067444"/>
    </source>
</evidence>
<proteinExistence type="predicted"/>
<organism evidence="1 2">
    <name type="scientific">Octadecabacter temperatus</name>
    <dbReference type="NCBI Taxonomy" id="1458307"/>
    <lineage>
        <taxon>Bacteria</taxon>
        <taxon>Pseudomonadati</taxon>
        <taxon>Pseudomonadota</taxon>
        <taxon>Alphaproteobacteria</taxon>
        <taxon>Rhodobacterales</taxon>
        <taxon>Roseobacteraceae</taxon>
        <taxon>Octadecabacter</taxon>
    </lineage>
</organism>
<gene>
    <name evidence="1" type="ORF">OSB_19190</name>
</gene>
<name>A0A0K0Y664_9RHOB</name>
<dbReference type="AlphaFoldDB" id="A0A0K0Y664"/>
<keyword evidence="2" id="KW-1185">Reference proteome</keyword>
<dbReference type="KEGG" id="otm:OSB_19190"/>
<dbReference type="Proteomes" id="UP000067444">
    <property type="component" value="Chromosome"/>
</dbReference>
<dbReference type="EMBL" id="CP012160">
    <property type="protein sequence ID" value="AKS46459.1"/>
    <property type="molecule type" value="Genomic_DNA"/>
</dbReference>
<reference evidence="1 2" key="1">
    <citation type="journal article" date="2015" name="Genome Announc.">
        <title>Closed Genome Sequence of Octadecabacter temperatus SB1, the First Mesophilic Species of the Genus Octadecabacter.</title>
        <authorList>
            <person name="Voget S."/>
            <person name="Billerbeck S."/>
            <person name="Simon M."/>
            <person name="Daniel R."/>
        </authorList>
    </citation>
    <scope>NUCLEOTIDE SEQUENCE [LARGE SCALE GENOMIC DNA]</scope>
    <source>
        <strain evidence="1 2">SB1</strain>
    </source>
</reference>
<protein>
    <submittedName>
        <fullName evidence="1">Uncharacterized protein</fullName>
    </submittedName>
</protein>
<accession>A0A0K0Y664</accession>